<proteinExistence type="predicted"/>
<evidence type="ECO:0000313" key="4">
    <source>
        <dbReference type="Proteomes" id="UP000035648"/>
    </source>
</evidence>
<dbReference type="Gene3D" id="2.70.70.10">
    <property type="entry name" value="Glucose Permease (Domain IIA)"/>
    <property type="match status" value="1"/>
</dbReference>
<feature type="domain" description="M23ase beta-sheet core" evidence="2">
    <location>
        <begin position="70"/>
        <end position="146"/>
    </location>
</feature>
<dbReference type="AlphaFoldDB" id="A0A0G4B4W0"/>
<dbReference type="EMBL" id="CP011213">
    <property type="protein sequence ID" value="AKM82640.1"/>
    <property type="molecule type" value="Genomic_DNA"/>
</dbReference>
<reference evidence="3 4" key="1">
    <citation type="journal article" date="2015" name="Nature">
        <title>rRNA introns, odd ribosomes, and small enigmatic genomes across a large radiation of phyla.</title>
        <authorList>
            <person name="Brown C.T."/>
            <person name="Hug L.A."/>
            <person name="Thomas B.C."/>
            <person name="Sharon I."/>
            <person name="Castelle C.J."/>
            <person name="Singh A."/>
            <person name="Wilkins M.J."/>
            <person name="Williams K.H."/>
            <person name="Banfield J.F."/>
        </authorList>
    </citation>
    <scope>NUCLEOTIDE SEQUENCE [LARGE SCALE GENOMIC DNA]</scope>
</reference>
<name>A0A0G4B4W0_9BACT</name>
<evidence type="ECO:0000313" key="3">
    <source>
        <dbReference type="EMBL" id="AKM82640.1"/>
    </source>
</evidence>
<gene>
    <name evidence="3" type="ORF">UT28_C0001G0863</name>
</gene>
<keyword evidence="1" id="KW-0472">Membrane</keyword>
<protein>
    <recommendedName>
        <fullName evidence="2">M23ase beta-sheet core domain-containing protein</fullName>
    </recommendedName>
</protein>
<dbReference type="InterPro" id="IPR011055">
    <property type="entry name" value="Dup_hybrid_motif"/>
</dbReference>
<evidence type="ECO:0000256" key="1">
    <source>
        <dbReference type="SAM" id="Phobius"/>
    </source>
</evidence>
<keyword evidence="1" id="KW-1133">Transmembrane helix</keyword>
<dbReference type="SUPFAM" id="SSF51261">
    <property type="entry name" value="Duplicated hybrid motif"/>
    <property type="match status" value="1"/>
</dbReference>
<accession>A0A0G4B4W0</accession>
<keyword evidence="1" id="KW-0812">Transmembrane</keyword>
<dbReference type="Proteomes" id="UP000035648">
    <property type="component" value="Chromosome"/>
</dbReference>
<feature type="transmembrane region" description="Helical" evidence="1">
    <location>
        <begin position="7"/>
        <end position="30"/>
    </location>
</feature>
<organism evidence="3 4">
    <name type="scientific">Berkelbacteria bacterium GW2011_GWE1_39_12</name>
    <dbReference type="NCBI Taxonomy" id="1618337"/>
    <lineage>
        <taxon>Bacteria</taxon>
        <taxon>Candidatus Berkelbacteria</taxon>
    </lineage>
</organism>
<evidence type="ECO:0000259" key="2">
    <source>
        <dbReference type="Pfam" id="PF01551"/>
    </source>
</evidence>
<dbReference type="KEGG" id="bbgw:UT28_C0001G0863"/>
<dbReference type="STRING" id="1618337.UT28_C0001G0863"/>
<dbReference type="CDD" id="cd12797">
    <property type="entry name" value="M23_peptidase"/>
    <property type="match status" value="1"/>
</dbReference>
<dbReference type="Pfam" id="PF01551">
    <property type="entry name" value="Peptidase_M23"/>
    <property type="match status" value="1"/>
</dbReference>
<sequence length="219" mass="25396">MWKWFKWVLLSIGIMFAIGALLLFQPWAFLPHKHIEISLPFPKEADSYTDLIPMGEIEQWHNASTGLPNGHPGIDFGWEKETDILAVADGRIINIRKNHEGQYIVEQSLGLYYRTVYQELNKLEPDIRFLAKIKKGQVIGQTGRPHVEGMELQNSAPSRQMHWDFSSSSYFINRICPVGYFDTDSRKRIEAIWARVKANGNFKPQYPDICNGYYENMED</sequence>
<dbReference type="InterPro" id="IPR016047">
    <property type="entry name" value="M23ase_b-sheet_dom"/>
</dbReference>